<dbReference type="PROSITE" id="PS50113">
    <property type="entry name" value="PAC"/>
    <property type="match status" value="1"/>
</dbReference>
<evidence type="ECO:0000313" key="15">
    <source>
        <dbReference type="Proteomes" id="UP000054785"/>
    </source>
</evidence>
<evidence type="ECO:0000256" key="5">
    <source>
        <dbReference type="ARBA" id="ARBA00022519"/>
    </source>
</evidence>
<dbReference type="Gene3D" id="3.30.450.20">
    <property type="entry name" value="PAS domain"/>
    <property type="match status" value="1"/>
</dbReference>
<dbReference type="InterPro" id="IPR008207">
    <property type="entry name" value="Sig_transdc_His_kin_Hpt_dom"/>
</dbReference>
<dbReference type="Gene3D" id="1.20.120.160">
    <property type="entry name" value="HPT domain"/>
    <property type="match status" value="1"/>
</dbReference>
<evidence type="ECO:0000256" key="3">
    <source>
        <dbReference type="ARBA" id="ARBA00012438"/>
    </source>
</evidence>
<dbReference type="SUPFAM" id="SSF52172">
    <property type="entry name" value="CheY-like"/>
    <property type="match status" value="1"/>
</dbReference>
<dbReference type="EMBL" id="LNYC01000056">
    <property type="protein sequence ID" value="KTC98818.1"/>
    <property type="molecule type" value="Genomic_DNA"/>
</dbReference>
<evidence type="ECO:0000256" key="2">
    <source>
        <dbReference type="ARBA" id="ARBA00004429"/>
    </source>
</evidence>
<dbReference type="Gene3D" id="3.30.565.10">
    <property type="entry name" value="Histidine kinase-like ATPase, C-terminal domain"/>
    <property type="match status" value="1"/>
</dbReference>
<dbReference type="RefSeq" id="WP_051550871.1">
    <property type="nucleotide sequence ID" value="NZ_CAAAHN010000013.1"/>
</dbReference>
<sequence length="688" mass="76750">MGRKKSDFYLTLDEMGAFLAKFSEQSDQVYWISSPDFKKIQYVSPSFEKIWGRPREDLYNAPEKWLTWIHAEDIKNRNPIEEMSNKIKLRGEHARYSEKYRIIRPDGEIRWIKDSGFPLINDKGVCYGVTGVAIDVTEDSLRENALKMAKEAAEAANRAKDEFIRNMSHDIRTPLSGIIGMSSILEQEVLSAEEKEHAHMINISGEQLLALLNSVLDIVATGKQTENHVELKVFKLRELIQSIADLELPTITLKKLELRLAFSDLLPEMIESDPVKIHRILLNLLGNAVKFTNSGYIEMGARWGSTEKEKNTLELYVRDTGIGIPESEQEQIFKKFFRGTASSDGIFTGHGVGLHIVKRYTRILKGDIHVSSVPGQGTTFTVFIPVKSAHAEASAGTVSAPAPSRATAAIDKKLKVLLIEDNAIALKTAEILLRQLGIDVKTASTGARALECFKAETFHIVLSDIGLPDMSGTEVARCIRCIEKDLGRAPVLLAGLTAHAHVQTREEALHAGMNELLNKPIRHAEIQELIQRYQLVKTPERGTDSHASKKTADGLPGSLQAKALSAFPLLNVEEGIRVLGSEHDLIEMLQCLIKESLADDFARLKAAREANDWEKTCRLAHKIKGGAVYVGTTRMKQACENLEKCQVTEEDVDTMEARYQEALTVIEETAAHVREWLLARATENPETN</sequence>
<evidence type="ECO:0000256" key="8">
    <source>
        <dbReference type="ARBA" id="ARBA00022692"/>
    </source>
</evidence>
<dbReference type="Pfam" id="PF00072">
    <property type="entry name" value="Response_reg"/>
    <property type="match status" value="1"/>
</dbReference>
<name>A0A0W0TT21_9GAMM</name>
<keyword evidence="12" id="KW-0902">Two-component regulatory system</keyword>
<dbReference type="PRINTS" id="PR00344">
    <property type="entry name" value="BCTRLSENSOR"/>
</dbReference>
<dbReference type="CDD" id="cd17546">
    <property type="entry name" value="REC_hyHK_CKI1_RcsC-like"/>
    <property type="match status" value="1"/>
</dbReference>
<dbReference type="CDD" id="cd00088">
    <property type="entry name" value="HPT"/>
    <property type="match status" value="1"/>
</dbReference>
<evidence type="ECO:0000256" key="11">
    <source>
        <dbReference type="ARBA" id="ARBA00022989"/>
    </source>
</evidence>
<dbReference type="FunFam" id="3.30.565.10:FF:000010">
    <property type="entry name" value="Sensor histidine kinase RcsC"/>
    <property type="match status" value="1"/>
</dbReference>
<dbReference type="NCBIfam" id="TIGR00229">
    <property type="entry name" value="sensory_box"/>
    <property type="match status" value="1"/>
</dbReference>
<evidence type="ECO:0000256" key="4">
    <source>
        <dbReference type="ARBA" id="ARBA00022475"/>
    </source>
</evidence>
<protein>
    <recommendedName>
        <fullName evidence="3">histidine kinase</fullName>
        <ecNumber evidence="3">2.7.13.3</ecNumber>
    </recommendedName>
</protein>
<comment type="subcellular location">
    <subcellularLocation>
        <location evidence="2">Cell inner membrane</location>
        <topology evidence="2">Multi-pass membrane protein</topology>
    </subcellularLocation>
</comment>
<dbReference type="Pfam" id="PF02518">
    <property type="entry name" value="HATPase_c"/>
    <property type="match status" value="1"/>
</dbReference>
<dbReference type="AlphaFoldDB" id="A0A0W0TT21"/>
<dbReference type="Pfam" id="PF00512">
    <property type="entry name" value="HisKA"/>
    <property type="match status" value="1"/>
</dbReference>
<comment type="caution">
    <text evidence="14">The sequence shown here is derived from an EMBL/GenBank/DDBJ whole genome shotgun (WGS) entry which is preliminary data.</text>
</comment>
<evidence type="ECO:0000256" key="12">
    <source>
        <dbReference type="ARBA" id="ARBA00023012"/>
    </source>
</evidence>
<dbReference type="SUPFAM" id="SSF55874">
    <property type="entry name" value="ATPase domain of HSP90 chaperone/DNA topoisomerase II/histidine kinase"/>
    <property type="match status" value="1"/>
</dbReference>
<dbReference type="SUPFAM" id="SSF47226">
    <property type="entry name" value="Histidine-containing phosphotransfer domain, HPT domain"/>
    <property type="match status" value="1"/>
</dbReference>
<dbReference type="OrthoDB" id="9770795at2"/>
<evidence type="ECO:0000256" key="13">
    <source>
        <dbReference type="ARBA" id="ARBA00023136"/>
    </source>
</evidence>
<dbReference type="EC" id="2.7.13.3" evidence="3"/>
<dbReference type="PANTHER" id="PTHR43047">
    <property type="entry name" value="TWO-COMPONENT HISTIDINE PROTEIN KINASE"/>
    <property type="match status" value="1"/>
</dbReference>
<dbReference type="Gene3D" id="3.40.50.2300">
    <property type="match status" value="1"/>
</dbReference>
<keyword evidence="9 14" id="KW-0418">Kinase</keyword>
<evidence type="ECO:0000256" key="6">
    <source>
        <dbReference type="ARBA" id="ARBA00022553"/>
    </source>
</evidence>
<gene>
    <name evidence="14" type="ORF">Lgee_1507</name>
</gene>
<keyword evidence="4" id="KW-1003">Cell membrane</keyword>
<reference evidence="14 15" key="1">
    <citation type="submission" date="2015-11" db="EMBL/GenBank/DDBJ databases">
        <title>Genomic analysis of 38 Legionella species identifies large and diverse effector repertoires.</title>
        <authorList>
            <person name="Burstein D."/>
            <person name="Amaro F."/>
            <person name="Zusman T."/>
            <person name="Lifshitz Z."/>
            <person name="Cohen O."/>
            <person name="Gilbert J.A."/>
            <person name="Pupko T."/>
            <person name="Shuman H.A."/>
            <person name="Segal G."/>
        </authorList>
    </citation>
    <scope>NUCLEOTIDE SEQUENCE [LARGE SCALE GENOMIC DNA]</scope>
    <source>
        <strain evidence="14 15">ATCC 49504</strain>
    </source>
</reference>
<dbReference type="SMART" id="SM00073">
    <property type="entry name" value="HPT"/>
    <property type="match status" value="1"/>
</dbReference>
<keyword evidence="10" id="KW-0547">Nucleotide-binding</keyword>
<dbReference type="InterPro" id="IPR005467">
    <property type="entry name" value="His_kinase_dom"/>
</dbReference>
<dbReference type="InterPro" id="IPR013655">
    <property type="entry name" value="PAS_fold_3"/>
</dbReference>
<keyword evidence="10" id="KW-0067">ATP-binding</keyword>
<dbReference type="InterPro" id="IPR000014">
    <property type="entry name" value="PAS"/>
</dbReference>
<dbReference type="PROSITE" id="PS50894">
    <property type="entry name" value="HPT"/>
    <property type="match status" value="1"/>
</dbReference>
<evidence type="ECO:0000256" key="1">
    <source>
        <dbReference type="ARBA" id="ARBA00000085"/>
    </source>
</evidence>
<dbReference type="PANTHER" id="PTHR43047:SF64">
    <property type="entry name" value="HISTIDINE KINASE CONTAINING CHEY-HOMOLOGOUS RECEIVER DOMAIN AND PAS DOMAIN-RELATED"/>
    <property type="match status" value="1"/>
</dbReference>
<dbReference type="STRING" id="45065.Lgee_1507"/>
<dbReference type="InterPro" id="IPR004358">
    <property type="entry name" value="Sig_transdc_His_kin-like_C"/>
</dbReference>
<dbReference type="CDD" id="cd00130">
    <property type="entry name" value="PAS"/>
    <property type="match status" value="1"/>
</dbReference>
<dbReference type="Pfam" id="PF01627">
    <property type="entry name" value="Hpt"/>
    <property type="match status" value="1"/>
</dbReference>
<dbReference type="GO" id="GO:0000155">
    <property type="term" value="F:phosphorelay sensor kinase activity"/>
    <property type="evidence" value="ECO:0007669"/>
    <property type="project" value="InterPro"/>
</dbReference>
<comment type="catalytic activity">
    <reaction evidence="1">
        <text>ATP + protein L-histidine = ADP + protein N-phospho-L-histidine.</text>
        <dbReference type="EC" id="2.7.13.3"/>
    </reaction>
</comment>
<accession>A0A0W0TT21</accession>
<dbReference type="InterPro" id="IPR036641">
    <property type="entry name" value="HPT_dom_sf"/>
</dbReference>
<keyword evidence="11" id="KW-1133">Transmembrane helix</keyword>
<dbReference type="SMART" id="SM00387">
    <property type="entry name" value="HATPase_c"/>
    <property type="match status" value="1"/>
</dbReference>
<dbReference type="InterPro" id="IPR003594">
    <property type="entry name" value="HATPase_dom"/>
</dbReference>
<dbReference type="Gene3D" id="1.10.287.130">
    <property type="match status" value="1"/>
</dbReference>
<dbReference type="PATRIC" id="fig|45065.4.peg.1632"/>
<organism evidence="14 15">
    <name type="scientific">Legionella geestiana</name>
    <dbReference type="NCBI Taxonomy" id="45065"/>
    <lineage>
        <taxon>Bacteria</taxon>
        <taxon>Pseudomonadati</taxon>
        <taxon>Pseudomonadota</taxon>
        <taxon>Gammaproteobacteria</taxon>
        <taxon>Legionellales</taxon>
        <taxon>Legionellaceae</taxon>
        <taxon>Legionella</taxon>
    </lineage>
</organism>
<keyword evidence="15" id="KW-1185">Reference proteome</keyword>
<dbReference type="InterPro" id="IPR036097">
    <property type="entry name" value="HisK_dim/P_sf"/>
</dbReference>
<keyword evidence="6" id="KW-0597">Phosphoprotein</keyword>
<dbReference type="CDD" id="cd00082">
    <property type="entry name" value="HisKA"/>
    <property type="match status" value="1"/>
</dbReference>
<evidence type="ECO:0000256" key="9">
    <source>
        <dbReference type="ARBA" id="ARBA00022777"/>
    </source>
</evidence>
<dbReference type="GO" id="GO:0005886">
    <property type="term" value="C:plasma membrane"/>
    <property type="evidence" value="ECO:0007669"/>
    <property type="project" value="UniProtKB-SubCell"/>
</dbReference>
<dbReference type="SMART" id="SM00448">
    <property type="entry name" value="REC"/>
    <property type="match status" value="1"/>
</dbReference>
<dbReference type="SMART" id="SM00388">
    <property type="entry name" value="HisKA"/>
    <property type="match status" value="1"/>
</dbReference>
<dbReference type="InterPro" id="IPR003661">
    <property type="entry name" value="HisK_dim/P_dom"/>
</dbReference>
<dbReference type="PROSITE" id="PS50109">
    <property type="entry name" value="HIS_KIN"/>
    <property type="match status" value="1"/>
</dbReference>
<keyword evidence="13" id="KW-0472">Membrane</keyword>
<evidence type="ECO:0000256" key="10">
    <source>
        <dbReference type="ARBA" id="ARBA00022840"/>
    </source>
</evidence>
<dbReference type="InterPro" id="IPR036890">
    <property type="entry name" value="HATPase_C_sf"/>
</dbReference>
<dbReference type="InterPro" id="IPR035965">
    <property type="entry name" value="PAS-like_dom_sf"/>
</dbReference>
<dbReference type="SUPFAM" id="SSF55785">
    <property type="entry name" value="PYP-like sensor domain (PAS domain)"/>
    <property type="match status" value="1"/>
</dbReference>
<dbReference type="SUPFAM" id="SSF47384">
    <property type="entry name" value="Homodimeric domain of signal transducing histidine kinase"/>
    <property type="match status" value="1"/>
</dbReference>
<dbReference type="InterPro" id="IPR011006">
    <property type="entry name" value="CheY-like_superfamily"/>
</dbReference>
<dbReference type="InterPro" id="IPR000700">
    <property type="entry name" value="PAS-assoc_C"/>
</dbReference>
<keyword evidence="7" id="KW-0808">Transferase</keyword>
<evidence type="ECO:0000256" key="7">
    <source>
        <dbReference type="ARBA" id="ARBA00022679"/>
    </source>
</evidence>
<dbReference type="Proteomes" id="UP000054785">
    <property type="component" value="Unassembled WGS sequence"/>
</dbReference>
<dbReference type="InterPro" id="IPR001789">
    <property type="entry name" value="Sig_transdc_resp-reg_receiver"/>
</dbReference>
<proteinExistence type="predicted"/>
<keyword evidence="5" id="KW-0997">Cell inner membrane</keyword>
<keyword evidence="8" id="KW-0812">Transmembrane</keyword>
<evidence type="ECO:0000313" key="14">
    <source>
        <dbReference type="EMBL" id="KTC98818.1"/>
    </source>
</evidence>
<dbReference type="Pfam" id="PF08447">
    <property type="entry name" value="PAS_3"/>
    <property type="match status" value="1"/>
</dbReference>
<dbReference type="PROSITE" id="PS50110">
    <property type="entry name" value="RESPONSE_REGULATORY"/>
    <property type="match status" value="1"/>
</dbReference>